<proteinExistence type="inferred from homology"/>
<dbReference type="AlphaFoldDB" id="A0A8J3UZN1"/>
<dbReference type="RefSeq" id="WP_203943818.1">
    <property type="nucleotide sequence ID" value="NZ_BOOR01000010.1"/>
</dbReference>
<dbReference type="EMBL" id="BOOR01000010">
    <property type="protein sequence ID" value="GII53560.1"/>
    <property type="molecule type" value="Genomic_DNA"/>
</dbReference>
<dbReference type="InterPro" id="IPR013538">
    <property type="entry name" value="ASHA1/2-like_C"/>
</dbReference>
<evidence type="ECO:0000259" key="2">
    <source>
        <dbReference type="Pfam" id="PF08327"/>
    </source>
</evidence>
<evidence type="ECO:0000256" key="1">
    <source>
        <dbReference type="ARBA" id="ARBA00006817"/>
    </source>
</evidence>
<dbReference type="InterPro" id="IPR023393">
    <property type="entry name" value="START-like_dom_sf"/>
</dbReference>
<reference evidence="3" key="1">
    <citation type="submission" date="2021-01" db="EMBL/GenBank/DDBJ databases">
        <title>Whole genome shotgun sequence of Planotetraspora thailandica NBRC 104271.</title>
        <authorList>
            <person name="Komaki H."/>
            <person name="Tamura T."/>
        </authorList>
    </citation>
    <scope>NUCLEOTIDE SEQUENCE</scope>
    <source>
        <strain evidence="3">NBRC 104271</strain>
    </source>
</reference>
<evidence type="ECO:0000313" key="3">
    <source>
        <dbReference type="EMBL" id="GII53560.1"/>
    </source>
</evidence>
<name>A0A8J3UZN1_9ACTN</name>
<feature type="domain" description="Activator of Hsp90 ATPase homologue 1/2-like C-terminal" evidence="2">
    <location>
        <begin position="22"/>
        <end position="153"/>
    </location>
</feature>
<sequence length="159" mass="17858">MANTQITAEPGQSQIIITREFDAPRDLVFRAHTDPDLLVQWLGPRDLKMTIDVFDVRDGGRWRYVSTDAEGNEYGFHGVFHGTPTPDYTVQTFEFEGVPGHVALESLTLEERDGKTFVRTVSTFQSVEDRDGMVASGMEHGVRDSDARLEELLARLQNG</sequence>
<protein>
    <submittedName>
        <fullName evidence="3">ATPase</fullName>
    </submittedName>
</protein>
<dbReference type="SUPFAM" id="SSF55961">
    <property type="entry name" value="Bet v1-like"/>
    <property type="match status" value="1"/>
</dbReference>
<dbReference type="CDD" id="cd07826">
    <property type="entry name" value="SRPBCC_CalC_Aha1-like_9"/>
    <property type="match status" value="1"/>
</dbReference>
<dbReference type="Pfam" id="PF08327">
    <property type="entry name" value="AHSA1"/>
    <property type="match status" value="1"/>
</dbReference>
<comment type="caution">
    <text evidence="3">The sequence shown here is derived from an EMBL/GenBank/DDBJ whole genome shotgun (WGS) entry which is preliminary data.</text>
</comment>
<accession>A0A8J3UZN1</accession>
<comment type="similarity">
    <text evidence="1">Belongs to the AHA1 family.</text>
</comment>
<organism evidence="3 4">
    <name type="scientific">Planotetraspora thailandica</name>
    <dbReference type="NCBI Taxonomy" id="487172"/>
    <lineage>
        <taxon>Bacteria</taxon>
        <taxon>Bacillati</taxon>
        <taxon>Actinomycetota</taxon>
        <taxon>Actinomycetes</taxon>
        <taxon>Streptosporangiales</taxon>
        <taxon>Streptosporangiaceae</taxon>
        <taxon>Planotetraspora</taxon>
    </lineage>
</organism>
<dbReference type="Gene3D" id="3.30.530.20">
    <property type="match status" value="1"/>
</dbReference>
<gene>
    <name evidence="3" type="ORF">Pth03_19490</name>
</gene>
<keyword evidence="4" id="KW-1185">Reference proteome</keyword>
<dbReference type="Proteomes" id="UP000605992">
    <property type="component" value="Unassembled WGS sequence"/>
</dbReference>
<evidence type="ECO:0000313" key="4">
    <source>
        <dbReference type="Proteomes" id="UP000605992"/>
    </source>
</evidence>